<accession>A0A1S3K4U5</accession>
<evidence type="ECO:0000313" key="3">
    <source>
        <dbReference type="RefSeq" id="XP_013417655.1"/>
    </source>
</evidence>
<dbReference type="GeneID" id="106178849"/>
<evidence type="ECO:0000256" key="1">
    <source>
        <dbReference type="SAM" id="MobiDB-lite"/>
    </source>
</evidence>
<reference evidence="3" key="1">
    <citation type="submission" date="2025-08" db="UniProtKB">
        <authorList>
            <consortium name="RefSeq"/>
        </authorList>
    </citation>
    <scope>IDENTIFICATION</scope>
    <source>
        <tissue evidence="3">Gonads</tissue>
    </source>
</reference>
<feature type="compositionally biased region" description="Basic and acidic residues" evidence="1">
    <location>
        <begin position="254"/>
        <end position="276"/>
    </location>
</feature>
<dbReference type="RefSeq" id="XP_013417655.1">
    <property type="nucleotide sequence ID" value="XM_013562201.1"/>
</dbReference>
<dbReference type="OrthoDB" id="5983726at2759"/>
<gene>
    <name evidence="3" type="primary">LOC106178849</name>
</gene>
<sequence>MPRGPWYSLQILVGETILREYHKDGKTYVECNLQGPDSYLVQRTEIVDGQEETQAWPVTPYRVIVTTDYSAPTCFYSLYVDGEFIWTTQIPPSHTFEFFYHSSDSSDGVSLSEFLFSLPRYSAKKGESLSQDRLTKIGQITLVCQEAIFDRIVLQWWRNTLRRRKVPHDYLQTEENCYQDTVCKQATKQDCYRANGGSHGLTTTRSGRRVVTVVRRDEDRGRYIRKYYKGKILNEVSVFYRTRHVLVDLGVLPPEDRPSVSRARSKGDRATDKSDGIHSVIQLEPLQDTTQAEEPLPGADPTKLQCDTAIVLQPTCGNTDTGTSSLPVTQVNNNTNAPQLKGHCSYAPPDSTSDHSIQSSPKPKNTTEERSIPLSPSKEKGAVDDSHSAENAPYLPSMSAENVNGQSSLSTDNVTYQSFPSTEYVTCQSSLSAENVALQSPLSAENITCQSSLSTENVTRQPSTSAANGTCQSSLSAENVMSQSSLSTENVTCRSLLSAQDVASQPSPLINNVTLSSNMDSRQPDMPSCCPGSAWVQSIMSGGQDTPSYSMSLESVEVKREMLASVYKQMELPVQNEYPQVKDEDIEEIMAVEPLGNVILKREFTAEESVIYLGDEMCHIYEPPPKKVELVCLSP</sequence>
<name>A0A1S3K4U5_LINAN</name>
<feature type="compositionally biased region" description="Polar residues" evidence="1">
    <location>
        <begin position="350"/>
        <end position="364"/>
    </location>
</feature>
<organism evidence="2 3">
    <name type="scientific">Lingula anatina</name>
    <name type="common">Brachiopod</name>
    <name type="synonym">Lingula unguis</name>
    <dbReference type="NCBI Taxonomy" id="7574"/>
    <lineage>
        <taxon>Eukaryota</taxon>
        <taxon>Metazoa</taxon>
        <taxon>Spiralia</taxon>
        <taxon>Lophotrochozoa</taxon>
        <taxon>Brachiopoda</taxon>
        <taxon>Linguliformea</taxon>
        <taxon>Lingulata</taxon>
        <taxon>Lingulida</taxon>
        <taxon>Linguloidea</taxon>
        <taxon>Lingulidae</taxon>
        <taxon>Lingula</taxon>
    </lineage>
</organism>
<keyword evidence="2" id="KW-1185">Reference proteome</keyword>
<dbReference type="InParanoid" id="A0A1S3K4U5"/>
<feature type="compositionally biased region" description="Polar residues" evidence="1">
    <location>
        <begin position="321"/>
        <end position="338"/>
    </location>
</feature>
<proteinExistence type="predicted"/>
<feature type="region of interest" description="Disordered" evidence="1">
    <location>
        <begin position="321"/>
        <end position="411"/>
    </location>
</feature>
<dbReference type="KEGG" id="lak:106178849"/>
<evidence type="ECO:0000313" key="2">
    <source>
        <dbReference type="Proteomes" id="UP000085678"/>
    </source>
</evidence>
<feature type="compositionally biased region" description="Basic and acidic residues" evidence="1">
    <location>
        <begin position="365"/>
        <end position="388"/>
    </location>
</feature>
<protein>
    <submittedName>
        <fullName evidence="3">Uncharacterized protein LOC106178849</fullName>
    </submittedName>
</protein>
<feature type="compositionally biased region" description="Polar residues" evidence="1">
    <location>
        <begin position="399"/>
        <end position="411"/>
    </location>
</feature>
<dbReference type="Proteomes" id="UP000085678">
    <property type="component" value="Unplaced"/>
</dbReference>
<feature type="region of interest" description="Disordered" evidence="1">
    <location>
        <begin position="252"/>
        <end position="302"/>
    </location>
</feature>
<dbReference type="AlphaFoldDB" id="A0A1S3K4U5"/>